<comment type="caution">
    <text evidence="1">The sequence shown here is derived from an EMBL/GenBank/DDBJ whole genome shotgun (WGS) entry which is preliminary data.</text>
</comment>
<gene>
    <name evidence="1" type="ORF">A2024_06110</name>
</gene>
<evidence type="ECO:0000313" key="1">
    <source>
        <dbReference type="EMBL" id="OGF14101.1"/>
    </source>
</evidence>
<dbReference type="EMBL" id="MFFM01000009">
    <property type="protein sequence ID" value="OGF14101.1"/>
    <property type="molecule type" value="Genomic_DNA"/>
</dbReference>
<organism evidence="1 2">
    <name type="scientific">Candidatus Edwardsbacteria bacterium GWF2_54_11</name>
    <dbReference type="NCBI Taxonomy" id="1817851"/>
    <lineage>
        <taxon>Bacteria</taxon>
        <taxon>Candidatus Edwardsiibacteriota</taxon>
    </lineage>
</organism>
<evidence type="ECO:0000313" key="2">
    <source>
        <dbReference type="Proteomes" id="UP000177230"/>
    </source>
</evidence>
<evidence type="ECO:0008006" key="3">
    <source>
        <dbReference type="Google" id="ProtNLM"/>
    </source>
</evidence>
<sequence length="523" mass="59117">MQTYPWYNSFRNQSTAGLLEDNLDLMLGRWGFLDPARIDLIDGKYLYTNLANIYNKNEEQFNPSDAGTYVVGGTSDIFGYGKLGLLYSRNYIMETDSQVVENVTLTDIDPGTNPGYDFRETTKEEDQWQGQEGKTDYFLGWAKQFNDMRLGLAFKRTAQSYKEDAFSNWDLLEQNIITGQTIYTETGSDTGSFAEILTENWIGTSVWKPMNDKMDLSLRLAIGMGGIDMLEEYDYIYNEAVPGGDSYGETETETRDITYSGTAFSGGGAYVYKWTDDVNTRFDLQFTHMGYTAEDATFEGTYHEQSVSVNSDYYTDSYTEAVTGEYTQNQIDFRMVNTAKLEKAVFAIGLGFSTTGTEMTETSDRADRTVSEYRFMNNTSLPTSYVATTTRGETWEYKATEAGYLLSLPVGVEFNLTDNIVFRLGADHNISNFDFTDNETLTGGSEMETTVTRMGDGSTTTTYTPNPLNDVTGESWTYKENYSYTNYTYGAGWKVTPNLQLDFMGFAQLNDLTNWKLSAVFKF</sequence>
<protein>
    <recommendedName>
        <fullName evidence="3">TonB-dependent receptor-like beta-barrel domain-containing protein</fullName>
    </recommendedName>
</protein>
<reference evidence="1 2" key="1">
    <citation type="journal article" date="2016" name="Nat. Commun.">
        <title>Thousands of microbial genomes shed light on interconnected biogeochemical processes in an aquifer system.</title>
        <authorList>
            <person name="Anantharaman K."/>
            <person name="Brown C.T."/>
            <person name="Hug L.A."/>
            <person name="Sharon I."/>
            <person name="Castelle C.J."/>
            <person name="Probst A.J."/>
            <person name="Thomas B.C."/>
            <person name="Singh A."/>
            <person name="Wilkins M.J."/>
            <person name="Karaoz U."/>
            <person name="Brodie E.L."/>
            <person name="Williams K.H."/>
            <person name="Hubbard S.S."/>
            <person name="Banfield J.F."/>
        </authorList>
    </citation>
    <scope>NUCLEOTIDE SEQUENCE [LARGE SCALE GENOMIC DNA]</scope>
</reference>
<name>A0A1F5RJ78_9BACT</name>
<dbReference type="AlphaFoldDB" id="A0A1F5RJ78"/>
<dbReference type="Proteomes" id="UP000177230">
    <property type="component" value="Unassembled WGS sequence"/>
</dbReference>
<proteinExistence type="predicted"/>
<accession>A0A1F5RJ78</accession>